<protein>
    <recommendedName>
        <fullName evidence="3 6">peptidylprolyl isomerase</fullName>
        <ecNumber evidence="3 6">5.2.1.8</ecNumber>
    </recommendedName>
</protein>
<dbReference type="EMBL" id="CP082781">
    <property type="protein sequence ID" value="UGS27951.1"/>
    <property type="molecule type" value="Genomic_DNA"/>
</dbReference>
<proteinExistence type="inferred from homology"/>
<sequence length="359" mass="37074">MPARACSRAPPAQPFLARLPGAAKPGGRGWGVPDRCLPRFSVRNRLVAAFSAAAVSALLLSGCAGAAEAPDPTSSPSAGSCLLDAQPGAASDAVEVTGSGADLDVRVPGDLEIEDVERTVLRDGDGDDVAANDLVSLRYRIVDATDNTVLDSSDRGEGGELPVLLEPNQASLFLVALECRPLGSQVVLALPGSALGEGSNPVVVYAEATEELPLQATGEPVAPEKDMPAVELADDGTPSITIPNTDAPTQTRVATLKKGDGPTVQSGDLVVVQYKGVKWSDGSEFDSSWSRGAPTQFPTTGVVPGFQAALEGQTVGSQVVVEMPPADAYGTDQYKDHELHDESLVFVVDILATTPAPQQ</sequence>
<reference evidence="8 9" key="1">
    <citation type="submission" date="2023-01" db="EMBL/GenBank/DDBJ databases">
        <title>Characterization of estradiol degrading bacteria Microbacterium sp. MZT7 and reveal degrading genes through genome analysis.</title>
        <authorList>
            <person name="Hao P."/>
            <person name="Gao Y."/>
        </authorList>
    </citation>
    <scope>NUCLEOTIDE SEQUENCE [LARGE SCALE GENOMIC DNA]</scope>
    <source>
        <strain evidence="8 9">MZT7</strain>
    </source>
</reference>
<dbReference type="Pfam" id="PF00254">
    <property type="entry name" value="FKBP_C"/>
    <property type="match status" value="1"/>
</dbReference>
<gene>
    <name evidence="8" type="ORF">K8F61_07255</name>
</gene>
<accession>A0ABY3RVQ3</accession>
<dbReference type="EC" id="5.2.1.8" evidence="3 6"/>
<keyword evidence="4 6" id="KW-0697">Rotamase</keyword>
<dbReference type="PROSITE" id="PS50059">
    <property type="entry name" value="FKBP_PPIASE"/>
    <property type="match status" value="1"/>
</dbReference>
<evidence type="ECO:0000256" key="2">
    <source>
        <dbReference type="ARBA" id="ARBA00006577"/>
    </source>
</evidence>
<evidence type="ECO:0000313" key="9">
    <source>
        <dbReference type="Proteomes" id="UP001199642"/>
    </source>
</evidence>
<dbReference type="InterPro" id="IPR001179">
    <property type="entry name" value="PPIase_FKBP_dom"/>
</dbReference>
<evidence type="ECO:0000256" key="1">
    <source>
        <dbReference type="ARBA" id="ARBA00000971"/>
    </source>
</evidence>
<evidence type="ECO:0000256" key="5">
    <source>
        <dbReference type="ARBA" id="ARBA00023235"/>
    </source>
</evidence>
<evidence type="ECO:0000313" key="8">
    <source>
        <dbReference type="EMBL" id="UGS27951.1"/>
    </source>
</evidence>
<feature type="domain" description="PPIase FKBP-type" evidence="7">
    <location>
        <begin position="267"/>
        <end position="354"/>
    </location>
</feature>
<evidence type="ECO:0000256" key="3">
    <source>
        <dbReference type="ARBA" id="ARBA00013194"/>
    </source>
</evidence>
<evidence type="ECO:0000259" key="7">
    <source>
        <dbReference type="PROSITE" id="PS50059"/>
    </source>
</evidence>
<comment type="similarity">
    <text evidence="2">Belongs to the FKBP-type PPIase family.</text>
</comment>
<dbReference type="InterPro" id="IPR046357">
    <property type="entry name" value="PPIase_dom_sf"/>
</dbReference>
<dbReference type="PANTHER" id="PTHR43811:SF23">
    <property type="entry name" value="FKBP-TYPE 22 KDA PEPTIDYL-PROLYL CIS-TRANS ISOMERASE"/>
    <property type="match status" value="1"/>
</dbReference>
<evidence type="ECO:0000256" key="6">
    <source>
        <dbReference type="PROSITE-ProRule" id="PRU00277"/>
    </source>
</evidence>
<name>A0ABY3RVQ3_9MICO</name>
<dbReference type="Gene3D" id="3.10.50.40">
    <property type="match status" value="1"/>
</dbReference>
<dbReference type="PANTHER" id="PTHR43811">
    <property type="entry name" value="FKBP-TYPE PEPTIDYL-PROLYL CIS-TRANS ISOMERASE FKPA"/>
    <property type="match status" value="1"/>
</dbReference>
<dbReference type="Proteomes" id="UP001199642">
    <property type="component" value="Chromosome"/>
</dbReference>
<keyword evidence="9" id="KW-1185">Reference proteome</keyword>
<dbReference type="SUPFAM" id="SSF54534">
    <property type="entry name" value="FKBP-like"/>
    <property type="match status" value="1"/>
</dbReference>
<organism evidence="8 9">
    <name type="scientific">Microbacterium resistens</name>
    <dbReference type="NCBI Taxonomy" id="156977"/>
    <lineage>
        <taxon>Bacteria</taxon>
        <taxon>Bacillati</taxon>
        <taxon>Actinomycetota</taxon>
        <taxon>Actinomycetes</taxon>
        <taxon>Micrococcales</taxon>
        <taxon>Microbacteriaceae</taxon>
        <taxon>Microbacterium</taxon>
    </lineage>
</organism>
<comment type="catalytic activity">
    <reaction evidence="1 6">
        <text>[protein]-peptidylproline (omega=180) = [protein]-peptidylproline (omega=0)</text>
        <dbReference type="Rhea" id="RHEA:16237"/>
        <dbReference type="Rhea" id="RHEA-COMP:10747"/>
        <dbReference type="Rhea" id="RHEA-COMP:10748"/>
        <dbReference type="ChEBI" id="CHEBI:83833"/>
        <dbReference type="ChEBI" id="CHEBI:83834"/>
        <dbReference type="EC" id="5.2.1.8"/>
    </reaction>
</comment>
<keyword evidence="5 6" id="KW-0413">Isomerase</keyword>
<dbReference type="GO" id="GO:0003755">
    <property type="term" value="F:peptidyl-prolyl cis-trans isomerase activity"/>
    <property type="evidence" value="ECO:0007669"/>
    <property type="project" value="UniProtKB-EC"/>
</dbReference>
<evidence type="ECO:0000256" key="4">
    <source>
        <dbReference type="ARBA" id="ARBA00023110"/>
    </source>
</evidence>